<dbReference type="PROSITE" id="PS50931">
    <property type="entry name" value="HTH_LYSR"/>
    <property type="match status" value="1"/>
</dbReference>
<dbReference type="PANTHER" id="PTHR30419:SF30">
    <property type="entry name" value="LYSR FAMILY TRANSCRIPTIONAL REGULATOR"/>
    <property type="match status" value="1"/>
</dbReference>
<dbReference type="GO" id="GO:0005829">
    <property type="term" value="C:cytosol"/>
    <property type="evidence" value="ECO:0007669"/>
    <property type="project" value="TreeGrafter"/>
</dbReference>
<keyword evidence="2" id="KW-0805">Transcription regulation</keyword>
<dbReference type="SUPFAM" id="SSF53850">
    <property type="entry name" value="Periplasmic binding protein-like II"/>
    <property type="match status" value="1"/>
</dbReference>
<dbReference type="Pfam" id="PF00126">
    <property type="entry name" value="HTH_1"/>
    <property type="match status" value="1"/>
</dbReference>
<dbReference type="InterPro" id="IPR036390">
    <property type="entry name" value="WH_DNA-bd_sf"/>
</dbReference>
<evidence type="ECO:0000256" key="3">
    <source>
        <dbReference type="ARBA" id="ARBA00023125"/>
    </source>
</evidence>
<dbReference type="Gene3D" id="3.40.190.290">
    <property type="match status" value="1"/>
</dbReference>
<evidence type="ECO:0000256" key="2">
    <source>
        <dbReference type="ARBA" id="ARBA00023015"/>
    </source>
</evidence>
<keyword evidence="4" id="KW-0804">Transcription</keyword>
<dbReference type="Proteomes" id="UP000568106">
    <property type="component" value="Unassembled WGS sequence"/>
</dbReference>
<dbReference type="GO" id="GO:0003700">
    <property type="term" value="F:DNA-binding transcription factor activity"/>
    <property type="evidence" value="ECO:0007669"/>
    <property type="project" value="InterPro"/>
</dbReference>
<comment type="caution">
    <text evidence="6">The sequence shown here is derived from an EMBL/GenBank/DDBJ whole genome shotgun (WGS) entry which is preliminary data.</text>
</comment>
<evidence type="ECO:0000313" key="6">
    <source>
        <dbReference type="EMBL" id="MBB5315700.1"/>
    </source>
</evidence>
<proteinExistence type="inferred from homology"/>
<dbReference type="EMBL" id="JACHDY010000001">
    <property type="protein sequence ID" value="MBB5315700.1"/>
    <property type="molecule type" value="Genomic_DNA"/>
</dbReference>
<dbReference type="Gene3D" id="1.10.10.10">
    <property type="entry name" value="Winged helix-like DNA-binding domain superfamily/Winged helix DNA-binding domain"/>
    <property type="match status" value="1"/>
</dbReference>
<dbReference type="AlphaFoldDB" id="A0A7W8MQD7"/>
<accession>A0A7W8MQD7</accession>
<evidence type="ECO:0000256" key="4">
    <source>
        <dbReference type="ARBA" id="ARBA00023163"/>
    </source>
</evidence>
<sequence>MDFSSRQLKAFHLVARHRSFARAAEELLITPSGLSVLIRELERQLGFRLFDRTTRQVTLTAFGGELIAVTEPSLGALDAAMSRIEQVAKGRERWISVGTTPWLAANVLPLAIKQFRKGRPDLHIRLFDGWLDEIQQRVQAGKLDMGVGIFKNSSGMRRSPLFRFALMAVFPDQGAAINSAPTRWSSLSEQRLISLTKDYPHQLIIDKQLAKVGIVCRREQTVKLLETQIALVEAKEGIAVIPSFGMLACRNRKVTMSALIDPVVSLDFYQISNRGSRLSEDAKEFSRFLKTYLANWAGSSSVR</sequence>
<feature type="domain" description="HTH lysR-type" evidence="5">
    <location>
        <begin position="1"/>
        <end position="60"/>
    </location>
</feature>
<organism evidence="6 7">
    <name type="scientific">Tunturiibacter empetritectus</name>
    <dbReference type="NCBI Taxonomy" id="3069691"/>
    <lineage>
        <taxon>Bacteria</taxon>
        <taxon>Pseudomonadati</taxon>
        <taxon>Acidobacteriota</taxon>
        <taxon>Terriglobia</taxon>
        <taxon>Terriglobales</taxon>
        <taxon>Acidobacteriaceae</taxon>
        <taxon>Tunturiibacter</taxon>
    </lineage>
</organism>
<reference evidence="6" key="1">
    <citation type="submission" date="2020-08" db="EMBL/GenBank/DDBJ databases">
        <title>Genomic Encyclopedia of Type Strains, Phase IV (KMG-V): Genome sequencing to study the core and pangenomes of soil and plant-associated prokaryotes.</title>
        <authorList>
            <person name="Whitman W."/>
        </authorList>
    </citation>
    <scope>NUCLEOTIDE SEQUENCE [LARGE SCALE GENOMIC DNA]</scope>
    <source>
        <strain evidence="6">M8UP27</strain>
    </source>
</reference>
<evidence type="ECO:0000313" key="7">
    <source>
        <dbReference type="Proteomes" id="UP000568106"/>
    </source>
</evidence>
<dbReference type="GO" id="GO:0003677">
    <property type="term" value="F:DNA binding"/>
    <property type="evidence" value="ECO:0007669"/>
    <property type="project" value="UniProtKB-KW"/>
</dbReference>
<name>A0A7W8MQD7_9BACT</name>
<gene>
    <name evidence="6" type="ORF">HDF09_000350</name>
</gene>
<dbReference type="InterPro" id="IPR005119">
    <property type="entry name" value="LysR_subst-bd"/>
</dbReference>
<comment type="similarity">
    <text evidence="1">Belongs to the LysR transcriptional regulatory family.</text>
</comment>
<keyword evidence="7" id="KW-1185">Reference proteome</keyword>
<dbReference type="InterPro" id="IPR050950">
    <property type="entry name" value="HTH-type_LysR_regulators"/>
</dbReference>
<evidence type="ECO:0000256" key="1">
    <source>
        <dbReference type="ARBA" id="ARBA00009437"/>
    </source>
</evidence>
<dbReference type="SUPFAM" id="SSF46785">
    <property type="entry name" value="Winged helix' DNA-binding domain"/>
    <property type="match status" value="1"/>
</dbReference>
<keyword evidence="3 6" id="KW-0238">DNA-binding</keyword>
<dbReference type="PANTHER" id="PTHR30419">
    <property type="entry name" value="HTH-TYPE TRANSCRIPTIONAL REGULATOR YBHD"/>
    <property type="match status" value="1"/>
</dbReference>
<dbReference type="Pfam" id="PF03466">
    <property type="entry name" value="LysR_substrate"/>
    <property type="match status" value="1"/>
</dbReference>
<evidence type="ECO:0000259" key="5">
    <source>
        <dbReference type="PROSITE" id="PS50931"/>
    </source>
</evidence>
<dbReference type="InterPro" id="IPR000847">
    <property type="entry name" value="LysR_HTH_N"/>
</dbReference>
<dbReference type="FunFam" id="1.10.10.10:FF:000001">
    <property type="entry name" value="LysR family transcriptional regulator"/>
    <property type="match status" value="1"/>
</dbReference>
<protein>
    <submittedName>
        <fullName evidence="6">DNA-binding transcriptional LysR family regulator</fullName>
    </submittedName>
</protein>
<dbReference type="InterPro" id="IPR036388">
    <property type="entry name" value="WH-like_DNA-bd_sf"/>
</dbReference>